<reference evidence="2 3" key="1">
    <citation type="journal article" date="2016" name="Front. Microbiol.">
        <title>Genomic Resource of Rice Seed Associated Bacteria.</title>
        <authorList>
            <person name="Midha S."/>
            <person name="Bansal K."/>
            <person name="Sharma S."/>
            <person name="Kumar N."/>
            <person name="Patil P.P."/>
            <person name="Chaudhry V."/>
            <person name="Patil P.B."/>
        </authorList>
    </citation>
    <scope>NUCLEOTIDE SEQUENCE [LARGE SCALE GENOMIC DNA]</scope>
    <source>
        <strain evidence="2 3">NS319</strain>
    </source>
</reference>
<protein>
    <submittedName>
        <fullName evidence="2">UDP-3-O-(3-hydroxymyristoyl) glucosamine N-acyltransferase</fullName>
    </submittedName>
</protein>
<dbReference type="InterPro" id="IPR001451">
    <property type="entry name" value="Hexapep"/>
</dbReference>
<dbReference type="AlphaFoldDB" id="A0A147HWE7"/>
<sequence>MKIKRWQSSIRDVQAGDGVTVVEPSNLFECELGDRVFVGPFVEIQRGVRIGARTRVQSHAFICELVTIGEDCFVSHGAMFVNDTFERGGPARGDQTRWKSTSIGNRVSIGTNATIMPVTICDDVVIGAGAVVTRAITEPGLYAGVPARRIGDFK</sequence>
<dbReference type="Proteomes" id="UP000072867">
    <property type="component" value="Unassembled WGS sequence"/>
</dbReference>
<dbReference type="Pfam" id="PF00132">
    <property type="entry name" value="Hexapep"/>
    <property type="match status" value="1"/>
</dbReference>
<dbReference type="GO" id="GO:0016746">
    <property type="term" value="F:acyltransferase activity"/>
    <property type="evidence" value="ECO:0007669"/>
    <property type="project" value="UniProtKB-KW"/>
</dbReference>
<dbReference type="PATRIC" id="fig|33051.3.peg.3390"/>
<keyword evidence="2" id="KW-0808">Transferase</keyword>
<evidence type="ECO:0000313" key="3">
    <source>
        <dbReference type="Proteomes" id="UP000072867"/>
    </source>
</evidence>
<dbReference type="InterPro" id="IPR050179">
    <property type="entry name" value="Trans_hexapeptide_repeat"/>
</dbReference>
<evidence type="ECO:0000313" key="2">
    <source>
        <dbReference type="EMBL" id="KTT69259.1"/>
    </source>
</evidence>
<dbReference type="Gene3D" id="2.160.10.10">
    <property type="entry name" value="Hexapeptide repeat proteins"/>
    <property type="match status" value="1"/>
</dbReference>
<dbReference type="PANTHER" id="PTHR43300:SF10">
    <property type="entry name" value="2,3,4,5-TETRAHYDROPYRIDINE-2,6-DICARBOXYLATE N-ACETYLTRANSFERASE"/>
    <property type="match status" value="1"/>
</dbReference>
<dbReference type="InterPro" id="IPR011004">
    <property type="entry name" value="Trimer_LpxA-like_sf"/>
</dbReference>
<dbReference type="Pfam" id="PF14602">
    <property type="entry name" value="Hexapep_2"/>
    <property type="match status" value="1"/>
</dbReference>
<dbReference type="SUPFAM" id="SSF51161">
    <property type="entry name" value="Trimeric LpxA-like enzymes"/>
    <property type="match status" value="1"/>
</dbReference>
<dbReference type="CDD" id="cd03358">
    <property type="entry name" value="LbH_WxcM_N_like"/>
    <property type="match status" value="1"/>
</dbReference>
<gene>
    <name evidence="2" type="ORF">NS319_10950</name>
</gene>
<accession>A0A147HWE7</accession>
<keyword evidence="2" id="KW-0012">Acyltransferase</keyword>
<organism evidence="2 3">
    <name type="scientific">Sphingomonas sanguinis</name>
    <dbReference type="NCBI Taxonomy" id="33051"/>
    <lineage>
        <taxon>Bacteria</taxon>
        <taxon>Pseudomonadati</taxon>
        <taxon>Pseudomonadota</taxon>
        <taxon>Alphaproteobacteria</taxon>
        <taxon>Sphingomonadales</taxon>
        <taxon>Sphingomonadaceae</taxon>
        <taxon>Sphingomonas</taxon>
    </lineage>
</organism>
<evidence type="ECO:0000256" key="1">
    <source>
        <dbReference type="ARBA" id="ARBA00007274"/>
    </source>
</evidence>
<name>A0A147HWE7_9SPHN</name>
<dbReference type="PANTHER" id="PTHR43300">
    <property type="entry name" value="ACETYLTRANSFERASE"/>
    <property type="match status" value="1"/>
</dbReference>
<proteinExistence type="inferred from homology"/>
<comment type="similarity">
    <text evidence="1">Belongs to the transferase hexapeptide repeat family.</text>
</comment>
<dbReference type="EMBL" id="LDTD01000074">
    <property type="protein sequence ID" value="KTT69259.1"/>
    <property type="molecule type" value="Genomic_DNA"/>
</dbReference>
<comment type="caution">
    <text evidence="2">The sequence shown here is derived from an EMBL/GenBank/DDBJ whole genome shotgun (WGS) entry which is preliminary data.</text>
</comment>